<reference evidence="1" key="1">
    <citation type="submission" date="2022-07" db="EMBL/GenBank/DDBJ databases">
        <authorList>
            <person name="Otstavnykh N."/>
            <person name="Isaeva M."/>
            <person name="Bystritskaya E."/>
        </authorList>
    </citation>
    <scope>NUCLEOTIDE SEQUENCE</scope>
    <source>
        <strain evidence="1">KCTC 52189</strain>
    </source>
</reference>
<evidence type="ECO:0000313" key="1">
    <source>
        <dbReference type="EMBL" id="MDQ2092282.1"/>
    </source>
</evidence>
<keyword evidence="2" id="KW-1185">Reference proteome</keyword>
<accession>A0AAE3WI67</accession>
<protein>
    <submittedName>
        <fullName evidence="1">Uncharacterized protein</fullName>
    </submittedName>
</protein>
<organism evidence="1 2">
    <name type="scientific">Marimonas arenosa</name>
    <dbReference type="NCBI Taxonomy" id="1795305"/>
    <lineage>
        <taxon>Bacteria</taxon>
        <taxon>Pseudomonadati</taxon>
        <taxon>Pseudomonadota</taxon>
        <taxon>Alphaproteobacteria</taxon>
        <taxon>Rhodobacterales</taxon>
        <taxon>Paracoccaceae</taxon>
        <taxon>Marimonas</taxon>
    </lineage>
</organism>
<dbReference type="AlphaFoldDB" id="A0AAE3WI67"/>
<sequence>MPERVSLAPSGSEVMVHLKKARGSKRDAEVIDQVLSGNVPTFLRQLTPVDLTGTRANGEQVRVTVCVTPEYLAVGSDSDFVRVPMGLAAAARVANELGFLLPTPKMVDAIYAQARVRLAPKPMKPTAQMESTDYLVEHDRTLDAQRAETGGSLTDLTAGQKKDIVLTKRLLSKPGRVAIYGWHRTNGKPIQPLSTVHGAAYADYSHGVRLVSRQAFVNGVQRDLAEIMQDRELAPIVSNEGPIADPERLLAKQY</sequence>
<dbReference type="EMBL" id="JANHAX010000008">
    <property type="protein sequence ID" value="MDQ2092282.1"/>
    <property type="molecule type" value="Genomic_DNA"/>
</dbReference>
<reference evidence="1" key="2">
    <citation type="submission" date="2023-02" db="EMBL/GenBank/DDBJ databases">
        <title>'Rhodoalgimonas zhirmunskyi' gen. nov., isolated from a red alga.</title>
        <authorList>
            <person name="Nedashkovskaya O.I."/>
            <person name="Otstavnykh N.Y."/>
            <person name="Bystritskaya E.P."/>
            <person name="Balabanova L.A."/>
            <person name="Isaeva M.P."/>
        </authorList>
    </citation>
    <scope>NUCLEOTIDE SEQUENCE</scope>
    <source>
        <strain evidence="1">KCTC 52189</strain>
    </source>
</reference>
<comment type="caution">
    <text evidence="1">The sequence shown here is derived from an EMBL/GenBank/DDBJ whole genome shotgun (WGS) entry which is preliminary data.</text>
</comment>
<gene>
    <name evidence="1" type="ORF">NO357_20445</name>
</gene>
<evidence type="ECO:0000313" key="2">
    <source>
        <dbReference type="Proteomes" id="UP001226762"/>
    </source>
</evidence>
<dbReference type="Proteomes" id="UP001226762">
    <property type="component" value="Unassembled WGS sequence"/>
</dbReference>
<dbReference type="RefSeq" id="WP_306737591.1">
    <property type="nucleotide sequence ID" value="NZ_JANHAX010000008.1"/>
</dbReference>
<proteinExistence type="predicted"/>
<name>A0AAE3WI67_9RHOB</name>